<name>A0A9X2I1U7_9GAMM</name>
<dbReference type="Pfam" id="PF02391">
    <property type="entry name" value="MoaE"/>
    <property type="match status" value="1"/>
</dbReference>
<dbReference type="SUPFAM" id="SSF54690">
    <property type="entry name" value="Molybdopterin synthase subunit MoaE"/>
    <property type="match status" value="1"/>
</dbReference>
<accession>A0A9X2I1U7</accession>
<reference evidence="12" key="1">
    <citation type="submission" date="2022-05" db="EMBL/GenBank/DDBJ databases">
        <authorList>
            <person name="Sun H.-N."/>
        </authorList>
    </citation>
    <scope>NUCLEOTIDE SEQUENCE</scope>
    <source>
        <strain evidence="12">HB14</strain>
    </source>
</reference>
<evidence type="ECO:0000313" key="12">
    <source>
        <dbReference type="EMBL" id="MCP8897982.1"/>
    </source>
</evidence>
<dbReference type="InterPro" id="IPR003448">
    <property type="entry name" value="Mopterin_biosynth_MoaE"/>
</dbReference>
<evidence type="ECO:0000256" key="4">
    <source>
        <dbReference type="ARBA" id="ARBA00013858"/>
    </source>
</evidence>
<dbReference type="Proteomes" id="UP001139319">
    <property type="component" value="Unassembled WGS sequence"/>
</dbReference>
<evidence type="ECO:0000313" key="13">
    <source>
        <dbReference type="Proteomes" id="UP001139319"/>
    </source>
</evidence>
<sequence length="152" mass="16715">MVDRIEVTPRDFSLAGEYAALLAHASDAGGIVLFVGRVRPDDADNPVVALELEHYPAMTEQALHQLVAEARKRWTLEAVTVWHRVGRIAVGEQIVLVAVAAGHRDEAYQASRFLIDKLKTTAPFWKKEHRADGTCGWVEAKASDGRAASGWD</sequence>
<evidence type="ECO:0000256" key="6">
    <source>
        <dbReference type="ARBA" id="ARBA00026066"/>
    </source>
</evidence>
<dbReference type="GO" id="GO:0030366">
    <property type="term" value="F:molybdopterin synthase activity"/>
    <property type="evidence" value="ECO:0007669"/>
    <property type="project" value="UniProtKB-EC"/>
</dbReference>
<evidence type="ECO:0000256" key="5">
    <source>
        <dbReference type="ARBA" id="ARBA00023150"/>
    </source>
</evidence>
<evidence type="ECO:0000256" key="10">
    <source>
        <dbReference type="ARBA" id="ARBA00032474"/>
    </source>
</evidence>
<comment type="similarity">
    <text evidence="2">Belongs to the MoaE family.</text>
</comment>
<dbReference type="Gene3D" id="3.90.1170.40">
    <property type="entry name" value="Molybdopterin biosynthesis MoaE subunit"/>
    <property type="match status" value="1"/>
</dbReference>
<organism evidence="12 13">
    <name type="scientific">Gilvimarinus xylanilyticus</name>
    <dbReference type="NCBI Taxonomy" id="2944139"/>
    <lineage>
        <taxon>Bacteria</taxon>
        <taxon>Pseudomonadati</taxon>
        <taxon>Pseudomonadota</taxon>
        <taxon>Gammaproteobacteria</taxon>
        <taxon>Cellvibrionales</taxon>
        <taxon>Cellvibrionaceae</taxon>
        <taxon>Gilvimarinus</taxon>
    </lineage>
</organism>
<evidence type="ECO:0000256" key="8">
    <source>
        <dbReference type="ARBA" id="ARBA00030407"/>
    </source>
</evidence>
<dbReference type="PANTHER" id="PTHR23404">
    <property type="entry name" value="MOLYBDOPTERIN SYNTHASE RELATED"/>
    <property type="match status" value="1"/>
</dbReference>
<protein>
    <recommendedName>
        <fullName evidence="4">Molybdopterin synthase catalytic subunit</fullName>
        <ecNumber evidence="3">2.8.1.12</ecNumber>
    </recommendedName>
    <alternativeName>
        <fullName evidence="9">MPT synthase subunit 2</fullName>
    </alternativeName>
    <alternativeName>
        <fullName evidence="7">Molybdenum cofactor biosynthesis protein E</fullName>
    </alternativeName>
    <alternativeName>
        <fullName evidence="8">Molybdopterin-converting factor large subunit</fullName>
    </alternativeName>
    <alternativeName>
        <fullName evidence="10">Molybdopterin-converting factor subunit 2</fullName>
    </alternativeName>
</protein>
<dbReference type="CDD" id="cd00756">
    <property type="entry name" value="MoaE"/>
    <property type="match status" value="1"/>
</dbReference>
<reference evidence="12" key="2">
    <citation type="submission" date="2023-01" db="EMBL/GenBank/DDBJ databases">
        <title>Gilvimarinus xylanilyticus HB14 isolated from Caulerpa lentillifera aquaculture base in Hainan, China.</title>
        <authorList>
            <person name="Zhang Y.-J."/>
        </authorList>
    </citation>
    <scope>NUCLEOTIDE SEQUENCE</scope>
    <source>
        <strain evidence="12">HB14</strain>
    </source>
</reference>
<evidence type="ECO:0000256" key="7">
    <source>
        <dbReference type="ARBA" id="ARBA00029745"/>
    </source>
</evidence>
<dbReference type="GO" id="GO:0006777">
    <property type="term" value="P:Mo-molybdopterin cofactor biosynthetic process"/>
    <property type="evidence" value="ECO:0007669"/>
    <property type="project" value="UniProtKB-KW"/>
</dbReference>
<comment type="catalytic activity">
    <reaction evidence="11">
        <text>2 [molybdopterin-synthase sulfur-carrier protein]-C-terminal-Gly-aminoethanethioate + cyclic pyranopterin phosphate + H2O = molybdopterin + 2 [molybdopterin-synthase sulfur-carrier protein]-C-terminal Gly-Gly + 2 H(+)</text>
        <dbReference type="Rhea" id="RHEA:26333"/>
        <dbReference type="Rhea" id="RHEA-COMP:12202"/>
        <dbReference type="Rhea" id="RHEA-COMP:19907"/>
        <dbReference type="ChEBI" id="CHEBI:15377"/>
        <dbReference type="ChEBI" id="CHEBI:15378"/>
        <dbReference type="ChEBI" id="CHEBI:58698"/>
        <dbReference type="ChEBI" id="CHEBI:59648"/>
        <dbReference type="ChEBI" id="CHEBI:90778"/>
        <dbReference type="ChEBI" id="CHEBI:232372"/>
        <dbReference type="EC" id="2.8.1.12"/>
    </reaction>
</comment>
<dbReference type="InterPro" id="IPR036563">
    <property type="entry name" value="MoaE_sf"/>
</dbReference>
<comment type="subunit">
    <text evidence="6">Heterotetramer of 2 MoaD subunits and 2 MoaE subunits. Also stable as homodimer. The enzyme changes between these two forms during catalysis.</text>
</comment>
<dbReference type="AlphaFoldDB" id="A0A9X2I1U7"/>
<keyword evidence="5" id="KW-0501">Molybdenum cofactor biosynthesis</keyword>
<evidence type="ECO:0000256" key="2">
    <source>
        <dbReference type="ARBA" id="ARBA00005426"/>
    </source>
</evidence>
<comment type="caution">
    <text evidence="12">The sequence shown here is derived from an EMBL/GenBank/DDBJ whole genome shotgun (WGS) entry which is preliminary data.</text>
</comment>
<proteinExistence type="inferred from homology"/>
<dbReference type="EMBL" id="JAMFTH010000001">
    <property type="protein sequence ID" value="MCP8897982.1"/>
    <property type="molecule type" value="Genomic_DNA"/>
</dbReference>
<dbReference type="RefSeq" id="WP_253966277.1">
    <property type="nucleotide sequence ID" value="NZ_JAMFTH010000001.1"/>
</dbReference>
<evidence type="ECO:0000256" key="1">
    <source>
        <dbReference type="ARBA" id="ARBA00005046"/>
    </source>
</evidence>
<keyword evidence="13" id="KW-1185">Reference proteome</keyword>
<evidence type="ECO:0000256" key="11">
    <source>
        <dbReference type="ARBA" id="ARBA00049878"/>
    </source>
</evidence>
<comment type="pathway">
    <text evidence="1">Cofactor biosynthesis; molybdopterin biosynthesis.</text>
</comment>
<gene>
    <name evidence="12" type="ORF">M6D89_01565</name>
</gene>
<evidence type="ECO:0000256" key="3">
    <source>
        <dbReference type="ARBA" id="ARBA00011950"/>
    </source>
</evidence>
<dbReference type="EC" id="2.8.1.12" evidence="3"/>
<evidence type="ECO:0000256" key="9">
    <source>
        <dbReference type="ARBA" id="ARBA00030781"/>
    </source>
</evidence>